<evidence type="ECO:0000256" key="9">
    <source>
        <dbReference type="ARBA" id="ARBA00023277"/>
    </source>
</evidence>
<accession>A0A9Q3EQF0</accession>
<dbReference type="GO" id="GO:0042973">
    <property type="term" value="F:glucan endo-1,3-beta-D-glucosidase activity"/>
    <property type="evidence" value="ECO:0007669"/>
    <property type="project" value="UniProtKB-EC"/>
</dbReference>
<evidence type="ECO:0000313" key="16">
    <source>
        <dbReference type="EMBL" id="MBW0523056.1"/>
    </source>
</evidence>
<dbReference type="InterPro" id="IPR017853">
    <property type="entry name" value="GH"/>
</dbReference>
<feature type="signal peptide" evidence="15">
    <location>
        <begin position="1"/>
        <end position="22"/>
    </location>
</feature>
<dbReference type="PANTHER" id="PTHR16631:SF17">
    <property type="entry name" value="GLUCAN ENDO-1,3-BETA-GLUCOSIDASE BTGC"/>
    <property type="match status" value="1"/>
</dbReference>
<comment type="subcellular location">
    <subcellularLocation>
        <location evidence="2">Cell membrane</location>
        <topology evidence="2">Single-pass type II membrane protein</topology>
    </subcellularLocation>
</comment>
<dbReference type="PANTHER" id="PTHR16631">
    <property type="entry name" value="GLUCAN 1,3-BETA-GLUCOSIDASE"/>
    <property type="match status" value="1"/>
</dbReference>
<dbReference type="OrthoDB" id="77201at2759"/>
<evidence type="ECO:0000256" key="4">
    <source>
        <dbReference type="ARBA" id="ARBA00012780"/>
    </source>
</evidence>
<sequence>MFSRNVLQLWLGLTLFQNKNSAFYINNNLKAEAHQTLRHRNQMCYPSPTGSMNLPQDTPFELNQTKTSWWCDQRDEYAWLGFSYDVSECPTRPEMIDSFKWMRNNKKARYIRIYSACDADSFNDDVIEAAAVAGIGIYALIWFGFDNDDKWKGRKDRLLQAIKANRKAPYVIRAVTCGSEPIFDGVLPISGLVEQLHDLKKQLSPLGIKVTLSEMPSAFQSNNNTPEIFSAVDFLSLHSFAFFDQDATTADNASPIVKRDVEYGLQYGKGKKVVLTQTGWPSNADVWKPNSPKAVATIQQESAYFEMLDSLCDYFKSKKISWFSHIYNDTTLPGWGILDGNGTEKFQFNPRIQC</sequence>
<keyword evidence="7" id="KW-0472">Membrane</keyword>
<proteinExistence type="inferred from homology"/>
<keyword evidence="10" id="KW-0961">Cell wall biogenesis/degradation</keyword>
<dbReference type="Proteomes" id="UP000765509">
    <property type="component" value="Unassembled WGS sequence"/>
</dbReference>
<dbReference type="EMBL" id="AVOT02030007">
    <property type="protein sequence ID" value="MBW0523056.1"/>
    <property type="molecule type" value="Genomic_DNA"/>
</dbReference>
<keyword evidence="6" id="KW-0378">Hydrolase</keyword>
<evidence type="ECO:0000256" key="15">
    <source>
        <dbReference type="SAM" id="SignalP"/>
    </source>
</evidence>
<comment type="catalytic activity">
    <reaction evidence="1">
        <text>Hydrolysis of (1-&gt;3)-beta-D-glucosidic linkages in (1-&gt;3)-beta-D-glucans.</text>
        <dbReference type="EC" id="3.2.1.39"/>
    </reaction>
</comment>
<name>A0A9Q3EQF0_9BASI</name>
<evidence type="ECO:0000256" key="3">
    <source>
        <dbReference type="ARBA" id="ARBA00008773"/>
    </source>
</evidence>
<dbReference type="AlphaFoldDB" id="A0A9Q3EQF0"/>
<protein>
    <recommendedName>
        <fullName evidence="4">glucan endo-1,3-beta-D-glucosidase</fullName>
        <ecNumber evidence="4">3.2.1.39</ecNumber>
    </recommendedName>
    <alternativeName>
        <fullName evidence="14">Endo-1,3-beta-glucanase btgC</fullName>
    </alternativeName>
    <alternativeName>
        <fullName evidence="13">Laminarinase btgC</fullName>
    </alternativeName>
</protein>
<evidence type="ECO:0000256" key="10">
    <source>
        <dbReference type="ARBA" id="ARBA00023316"/>
    </source>
</evidence>
<dbReference type="GO" id="GO:0005886">
    <property type="term" value="C:plasma membrane"/>
    <property type="evidence" value="ECO:0007669"/>
    <property type="project" value="UniProtKB-SubCell"/>
</dbReference>
<dbReference type="GO" id="GO:0009986">
    <property type="term" value="C:cell surface"/>
    <property type="evidence" value="ECO:0007669"/>
    <property type="project" value="TreeGrafter"/>
</dbReference>
<keyword evidence="5" id="KW-1003">Cell membrane</keyword>
<dbReference type="InterPro" id="IPR050732">
    <property type="entry name" value="Beta-glucan_modifiers"/>
</dbReference>
<dbReference type="GO" id="GO:0005576">
    <property type="term" value="C:extracellular region"/>
    <property type="evidence" value="ECO:0007669"/>
    <property type="project" value="TreeGrafter"/>
</dbReference>
<evidence type="ECO:0000256" key="6">
    <source>
        <dbReference type="ARBA" id="ARBA00022801"/>
    </source>
</evidence>
<evidence type="ECO:0000313" key="17">
    <source>
        <dbReference type="Proteomes" id="UP000765509"/>
    </source>
</evidence>
<keyword evidence="9" id="KW-0119">Carbohydrate metabolism</keyword>
<dbReference type="GO" id="GO:0071555">
    <property type="term" value="P:cell wall organization"/>
    <property type="evidence" value="ECO:0007669"/>
    <property type="project" value="UniProtKB-KW"/>
</dbReference>
<comment type="function">
    <text evidence="12">Glucanases play a role in cell expansion during growth, in cell-cell fusion during mating, and in spore release during sporulation. This enzyme may be involved in beta-glucan degradation. Active on laminarin and lichenan.</text>
</comment>
<dbReference type="EC" id="3.2.1.39" evidence="4"/>
<keyword evidence="15" id="KW-0732">Signal</keyword>
<dbReference type="GO" id="GO:0009277">
    <property type="term" value="C:fungal-type cell wall"/>
    <property type="evidence" value="ECO:0007669"/>
    <property type="project" value="TreeGrafter"/>
</dbReference>
<evidence type="ECO:0000256" key="12">
    <source>
        <dbReference type="ARBA" id="ARBA00037649"/>
    </source>
</evidence>
<evidence type="ECO:0000256" key="11">
    <source>
        <dbReference type="ARBA" id="ARBA00023326"/>
    </source>
</evidence>
<feature type="chain" id="PRO_5040406637" description="glucan endo-1,3-beta-D-glucosidase" evidence="15">
    <location>
        <begin position="23"/>
        <end position="354"/>
    </location>
</feature>
<dbReference type="SUPFAM" id="SSF51445">
    <property type="entry name" value="(Trans)glycosidases"/>
    <property type="match status" value="1"/>
</dbReference>
<reference evidence="16" key="1">
    <citation type="submission" date="2021-03" db="EMBL/GenBank/DDBJ databases">
        <title>Draft genome sequence of rust myrtle Austropuccinia psidii MF-1, a brazilian biotype.</title>
        <authorList>
            <person name="Quecine M.C."/>
            <person name="Pachon D.M.R."/>
            <person name="Bonatelli M.L."/>
            <person name="Correr F.H."/>
            <person name="Franceschini L.M."/>
            <person name="Leite T.F."/>
            <person name="Margarido G.R.A."/>
            <person name="Almeida C.A."/>
            <person name="Ferrarezi J.A."/>
            <person name="Labate C.A."/>
        </authorList>
    </citation>
    <scope>NUCLEOTIDE SEQUENCE</scope>
    <source>
        <strain evidence="16">MF-1</strain>
    </source>
</reference>
<evidence type="ECO:0000256" key="2">
    <source>
        <dbReference type="ARBA" id="ARBA00004401"/>
    </source>
</evidence>
<evidence type="ECO:0000256" key="13">
    <source>
        <dbReference type="ARBA" id="ARBA00042373"/>
    </source>
</evidence>
<comment type="caution">
    <text evidence="16">The sequence shown here is derived from an EMBL/GenBank/DDBJ whole genome shotgun (WGS) entry which is preliminary data.</text>
</comment>
<keyword evidence="17" id="KW-1185">Reference proteome</keyword>
<keyword evidence="8" id="KW-0325">Glycoprotein</keyword>
<comment type="similarity">
    <text evidence="3">Belongs to the glycosyl hydrolase 17 family.</text>
</comment>
<evidence type="ECO:0000256" key="1">
    <source>
        <dbReference type="ARBA" id="ARBA00000382"/>
    </source>
</evidence>
<evidence type="ECO:0000256" key="14">
    <source>
        <dbReference type="ARBA" id="ARBA00043078"/>
    </source>
</evidence>
<evidence type="ECO:0000256" key="5">
    <source>
        <dbReference type="ARBA" id="ARBA00022475"/>
    </source>
</evidence>
<gene>
    <name evidence="16" type="ORF">O181_062771</name>
</gene>
<organism evidence="16 17">
    <name type="scientific">Austropuccinia psidii MF-1</name>
    <dbReference type="NCBI Taxonomy" id="1389203"/>
    <lineage>
        <taxon>Eukaryota</taxon>
        <taxon>Fungi</taxon>
        <taxon>Dikarya</taxon>
        <taxon>Basidiomycota</taxon>
        <taxon>Pucciniomycotina</taxon>
        <taxon>Pucciniomycetes</taxon>
        <taxon>Pucciniales</taxon>
        <taxon>Sphaerophragmiaceae</taxon>
        <taxon>Austropuccinia</taxon>
    </lineage>
</organism>
<evidence type="ECO:0000256" key="8">
    <source>
        <dbReference type="ARBA" id="ARBA00023180"/>
    </source>
</evidence>
<keyword evidence="11" id="KW-0624">Polysaccharide degradation</keyword>
<dbReference type="GO" id="GO:0000272">
    <property type="term" value="P:polysaccharide catabolic process"/>
    <property type="evidence" value="ECO:0007669"/>
    <property type="project" value="UniProtKB-KW"/>
</dbReference>
<evidence type="ECO:0000256" key="7">
    <source>
        <dbReference type="ARBA" id="ARBA00023136"/>
    </source>
</evidence>